<reference evidence="2" key="1">
    <citation type="submission" date="2020-10" db="EMBL/GenBank/DDBJ databases">
        <authorList>
            <person name="Kusch S."/>
        </authorList>
    </citation>
    <scope>NUCLEOTIDE SEQUENCE</scope>
    <source>
        <strain evidence="2">SwB9</strain>
    </source>
</reference>
<feature type="domain" description="Aminoglycoside phosphotransferase" evidence="1">
    <location>
        <begin position="81"/>
        <end position="251"/>
    </location>
</feature>
<dbReference type="PANTHER" id="PTHR21310:SF48">
    <property type="entry name" value="AMINOGLYCOSIDE PHOSPHOTRANSFERASE DOMAIN-CONTAINING PROTEIN"/>
    <property type="match status" value="1"/>
</dbReference>
<dbReference type="Proteomes" id="UP000624404">
    <property type="component" value="Unassembled WGS sequence"/>
</dbReference>
<dbReference type="InterPro" id="IPR002575">
    <property type="entry name" value="Aminoglycoside_PTrfase"/>
</dbReference>
<proteinExistence type="predicted"/>
<name>A0A8H2VNZ4_9HELO</name>
<dbReference type="AlphaFoldDB" id="A0A8H2VNZ4"/>
<evidence type="ECO:0000259" key="1">
    <source>
        <dbReference type="Pfam" id="PF01636"/>
    </source>
</evidence>
<protein>
    <submittedName>
        <fullName evidence="2">00058b72-4108-4d8b-bcdc-112d9837ac49</fullName>
    </submittedName>
</protein>
<evidence type="ECO:0000313" key="3">
    <source>
        <dbReference type="Proteomes" id="UP000624404"/>
    </source>
</evidence>
<dbReference type="Pfam" id="PF01636">
    <property type="entry name" value="APH"/>
    <property type="match status" value="1"/>
</dbReference>
<dbReference type="OrthoDB" id="8300194at2759"/>
<accession>A0A8H2VNZ4</accession>
<dbReference type="InterPro" id="IPR051678">
    <property type="entry name" value="AGP_Transferase"/>
</dbReference>
<dbReference type="CDD" id="cd05120">
    <property type="entry name" value="APH_ChoK_like"/>
    <property type="match status" value="1"/>
</dbReference>
<comment type="caution">
    <text evidence="2">The sequence shown here is derived from an EMBL/GenBank/DDBJ whole genome shotgun (WGS) entry which is preliminary data.</text>
</comment>
<keyword evidence="3" id="KW-1185">Reference proteome</keyword>
<organism evidence="2 3">
    <name type="scientific">Sclerotinia trifoliorum</name>
    <dbReference type="NCBI Taxonomy" id="28548"/>
    <lineage>
        <taxon>Eukaryota</taxon>
        <taxon>Fungi</taxon>
        <taxon>Dikarya</taxon>
        <taxon>Ascomycota</taxon>
        <taxon>Pezizomycotina</taxon>
        <taxon>Leotiomycetes</taxon>
        <taxon>Helotiales</taxon>
        <taxon>Sclerotiniaceae</taxon>
        <taxon>Sclerotinia</taxon>
    </lineage>
</organism>
<sequence length="376" mass="44258">MTVYQPFEGDTEAEFNAHHIDKKDFLLCHNCGWNAYHQRCTSYRSTLKVTTNASRGIWFVGNNYVLKERKITEHGRRCYLGPEVPITKFLAENSTIPVAKYVHFWNDSISYFFFMEKVPGQTLESAWRTLTPEQEKVIAKEVVEYLIQLRKFTSEKIEAPDGSSIRDTTLGTHKRIDFVTDDVEEWWARVKPHLQNKWDGKKSSGQWKKSLKSRYPVKGPYVLTHGDLNATNIFVKDGHVTGIIDWEHGGYLPEWWEHVKLRIIELGDWHYVLEMEMSKQFGTFKTEKNFYREFDTGFDDQRGDDRVNEGMFFDPNFYSRCPNYARYMEEDDLGFDLFKFHRDIRREEQAEENAAFAAFKALSLKEREDLVGKNNA</sequence>
<gene>
    <name evidence="2" type="ORF">SCLTRI_LOCUS1437</name>
</gene>
<dbReference type="Gene3D" id="3.90.1200.10">
    <property type="match status" value="1"/>
</dbReference>
<dbReference type="PANTHER" id="PTHR21310">
    <property type="entry name" value="AMINOGLYCOSIDE PHOSPHOTRANSFERASE-RELATED-RELATED"/>
    <property type="match status" value="1"/>
</dbReference>
<dbReference type="EMBL" id="CAJHIA010000006">
    <property type="protein sequence ID" value="CAD6441653.1"/>
    <property type="molecule type" value="Genomic_DNA"/>
</dbReference>
<dbReference type="SUPFAM" id="SSF56112">
    <property type="entry name" value="Protein kinase-like (PK-like)"/>
    <property type="match status" value="1"/>
</dbReference>
<evidence type="ECO:0000313" key="2">
    <source>
        <dbReference type="EMBL" id="CAD6441653.1"/>
    </source>
</evidence>
<dbReference type="InterPro" id="IPR011009">
    <property type="entry name" value="Kinase-like_dom_sf"/>
</dbReference>